<dbReference type="Proteomes" id="UP001144978">
    <property type="component" value="Unassembled WGS sequence"/>
</dbReference>
<reference evidence="1" key="1">
    <citation type="submission" date="2022-08" db="EMBL/GenBank/DDBJ databases">
        <title>Genome Sequence of Pycnoporus sanguineus.</title>
        <authorList>
            <person name="Buettner E."/>
        </authorList>
    </citation>
    <scope>NUCLEOTIDE SEQUENCE</scope>
    <source>
        <strain evidence="1">CG-C14</strain>
    </source>
</reference>
<keyword evidence="2" id="KW-1185">Reference proteome</keyword>
<proteinExistence type="predicted"/>
<organism evidence="1 2">
    <name type="scientific">Trametes sanguinea</name>
    <dbReference type="NCBI Taxonomy" id="158606"/>
    <lineage>
        <taxon>Eukaryota</taxon>
        <taxon>Fungi</taxon>
        <taxon>Dikarya</taxon>
        <taxon>Basidiomycota</taxon>
        <taxon>Agaricomycotina</taxon>
        <taxon>Agaricomycetes</taxon>
        <taxon>Polyporales</taxon>
        <taxon>Polyporaceae</taxon>
        <taxon>Trametes</taxon>
    </lineage>
</organism>
<evidence type="ECO:0000313" key="2">
    <source>
        <dbReference type="Proteomes" id="UP001144978"/>
    </source>
</evidence>
<accession>A0ACC1MHM7</accession>
<sequence length="365" mass="39179">MSPVVTSPPKEPCLRCKQSHDTPAAFLMACSKCEQCHVPPVSEQEIINRITADEQGKRHAGLAAWQCKRCTKRQRTDVQPTVNARAPPTVPVERTAWVSSDAGLPSDSLANSRPQSGAPTSADSKTPIPIVIDLDDEIEIVGSHPVSAVANASQISRPSNRLQTSGVPTPPNAAAQSLQSHDLASKDISTPLDKSTREPQKRPHSDTLPAAPEPLPQKPSMHGLPEPLRAHRPGHRQTGRKGCFPPADKRLEPLPIPQPAQPSQPSAYNASNLRHLISDLRAKGKLEPPPTIDYVLDRPSSSKQPSARAVHSGRNLVDTRSEMRDLEAVERKLEDSGDEEAMDVGSSRTPSAGAGVAGSIQPRSP</sequence>
<gene>
    <name evidence="1" type="ORF">NUW54_g13789</name>
</gene>
<dbReference type="EMBL" id="JANSHE010006633">
    <property type="protein sequence ID" value="KAJ2966500.1"/>
    <property type="molecule type" value="Genomic_DNA"/>
</dbReference>
<comment type="caution">
    <text evidence="1">The sequence shown here is derived from an EMBL/GenBank/DDBJ whole genome shotgun (WGS) entry which is preliminary data.</text>
</comment>
<evidence type="ECO:0000313" key="1">
    <source>
        <dbReference type="EMBL" id="KAJ2966500.1"/>
    </source>
</evidence>
<name>A0ACC1MHM7_9APHY</name>
<protein>
    <submittedName>
        <fullName evidence="1">Uncharacterized protein</fullName>
    </submittedName>
</protein>